<evidence type="ECO:0000313" key="1">
    <source>
        <dbReference type="EMBL" id="OBJ84493.1"/>
    </source>
</evidence>
<dbReference type="SUPFAM" id="SSF53474">
    <property type="entry name" value="alpha/beta-Hydrolases"/>
    <property type="match status" value="1"/>
</dbReference>
<reference evidence="1 2" key="1">
    <citation type="submission" date="2016-06" db="EMBL/GenBank/DDBJ databases">
        <authorList>
            <person name="Kjaerup R.B."/>
            <person name="Dalgaard T.S."/>
            <person name="Juul-Madsen H.R."/>
        </authorList>
    </citation>
    <scope>NUCLEOTIDE SEQUENCE [LARGE SCALE GENOMIC DNA]</scope>
    <source>
        <strain evidence="1 2">1276495.2</strain>
    </source>
</reference>
<dbReference type="Proteomes" id="UP000093925">
    <property type="component" value="Unassembled WGS sequence"/>
</dbReference>
<proteinExistence type="predicted"/>
<name>A0A1A3KJB7_MYCAS</name>
<dbReference type="EMBL" id="LZLM01000084">
    <property type="protein sequence ID" value="OBJ84493.1"/>
    <property type="molecule type" value="Genomic_DNA"/>
</dbReference>
<sequence>MSWAMRGLGITRELGMVLPRTISGFRADFSESTGLVPAAPRNARQFGEVFLDELVLTGFSVLGGGVPKNVRSLSECLPAAEELSELGIKRAHAEPAPLRVHAIRRRRIAGLSYERMTFEHDPALPRSLADEGFGGPARAAVHLCRHRDGPRPWLVWIHGAGQGGAEDMLMSRIDRIHRGLGFNVAMPIQPGHGSRRGHWPSYPDMDPLGNVAGMMRSVSEIRAVVRWVRRRATAVVVAGVSMGSPVAALVSHFERDVDAVALYTPILGLNGMIARHLGRSGSSRSDYRKLLQSEVVAQLTTVIDPLQADPAPPPHRRLIVAARHDRMAMLEPALVLQEKWGGQLYWYAGGHVSHVLSGRVRRVSERFLREVSSGAGVPPDLTTVSE</sequence>
<evidence type="ECO:0000313" key="2">
    <source>
        <dbReference type="Proteomes" id="UP000093925"/>
    </source>
</evidence>
<protein>
    <submittedName>
        <fullName evidence="1">Esterase</fullName>
    </submittedName>
</protein>
<dbReference type="Gene3D" id="3.40.50.1820">
    <property type="entry name" value="alpha/beta hydrolase"/>
    <property type="match status" value="1"/>
</dbReference>
<dbReference type="AlphaFoldDB" id="A0A1A3KJB7"/>
<gene>
    <name evidence="1" type="ORF">A5640_15295</name>
</gene>
<dbReference type="InterPro" id="IPR029058">
    <property type="entry name" value="AB_hydrolase_fold"/>
</dbReference>
<comment type="caution">
    <text evidence="1">The sequence shown here is derived from an EMBL/GenBank/DDBJ whole genome shotgun (WGS) entry which is preliminary data.</text>
</comment>
<accession>A0A1A3KJB7</accession>
<dbReference type="RefSeq" id="WP_065140564.1">
    <property type="nucleotide sequence ID" value="NZ_LZLM01000084.1"/>
</dbReference>
<organism evidence="1 2">
    <name type="scientific">Mycobacterium asiaticum</name>
    <dbReference type="NCBI Taxonomy" id="1790"/>
    <lineage>
        <taxon>Bacteria</taxon>
        <taxon>Bacillati</taxon>
        <taxon>Actinomycetota</taxon>
        <taxon>Actinomycetes</taxon>
        <taxon>Mycobacteriales</taxon>
        <taxon>Mycobacteriaceae</taxon>
        <taxon>Mycobacterium</taxon>
    </lineage>
</organism>